<evidence type="ECO:0000256" key="1">
    <source>
        <dbReference type="ARBA" id="ARBA00018672"/>
    </source>
</evidence>
<dbReference type="InterPro" id="IPR001789">
    <property type="entry name" value="Sig_transdc_resp-reg_receiver"/>
</dbReference>
<feature type="domain" description="HTH LytTR-type" evidence="5">
    <location>
        <begin position="129"/>
        <end position="227"/>
    </location>
</feature>
<dbReference type="Gene3D" id="3.40.50.2300">
    <property type="match status" value="1"/>
</dbReference>
<name>A0A926DFW7_9FIRM</name>
<evidence type="ECO:0000259" key="5">
    <source>
        <dbReference type="PROSITE" id="PS50930"/>
    </source>
</evidence>
<dbReference type="GO" id="GO:0000156">
    <property type="term" value="F:phosphorelay response regulator activity"/>
    <property type="evidence" value="ECO:0007669"/>
    <property type="project" value="InterPro"/>
</dbReference>
<comment type="function">
    <text evidence="2">May play the central regulatory role in sporulation. It may be an element of the effector pathway responsible for the activation of sporulation genes in response to nutritional stress. Spo0A may act in concert with spo0H (a sigma factor) to control the expression of some genes that are critical to the sporulation process.</text>
</comment>
<evidence type="ECO:0000256" key="3">
    <source>
        <dbReference type="PROSITE-ProRule" id="PRU00169"/>
    </source>
</evidence>
<dbReference type="AlphaFoldDB" id="A0A926DFW7"/>
<dbReference type="SMART" id="SM00448">
    <property type="entry name" value="REC"/>
    <property type="match status" value="1"/>
</dbReference>
<dbReference type="GO" id="GO:0003677">
    <property type="term" value="F:DNA binding"/>
    <property type="evidence" value="ECO:0007669"/>
    <property type="project" value="InterPro"/>
</dbReference>
<gene>
    <name evidence="6" type="ORF">H8693_04450</name>
</gene>
<protein>
    <recommendedName>
        <fullName evidence="1">Stage 0 sporulation protein A homolog</fullName>
    </recommendedName>
</protein>
<dbReference type="PANTHER" id="PTHR37299">
    <property type="entry name" value="TRANSCRIPTIONAL REGULATOR-RELATED"/>
    <property type="match status" value="1"/>
</dbReference>
<dbReference type="RefSeq" id="WP_249279951.1">
    <property type="nucleotide sequence ID" value="NZ_JACRSS010000001.1"/>
</dbReference>
<comment type="caution">
    <text evidence="6">The sequence shown here is derived from an EMBL/GenBank/DDBJ whole genome shotgun (WGS) entry which is preliminary data.</text>
</comment>
<dbReference type="InterPro" id="IPR046947">
    <property type="entry name" value="LytR-like"/>
</dbReference>
<dbReference type="Pfam" id="PF00072">
    <property type="entry name" value="Response_reg"/>
    <property type="match status" value="1"/>
</dbReference>
<dbReference type="InterPro" id="IPR007492">
    <property type="entry name" value="LytTR_DNA-bd_dom"/>
</dbReference>
<dbReference type="SMART" id="SM00850">
    <property type="entry name" value="LytTR"/>
    <property type="match status" value="1"/>
</dbReference>
<proteinExistence type="predicted"/>
<organism evidence="6 7">
    <name type="scientific">Guopingia tenuis</name>
    <dbReference type="NCBI Taxonomy" id="2763656"/>
    <lineage>
        <taxon>Bacteria</taxon>
        <taxon>Bacillati</taxon>
        <taxon>Bacillota</taxon>
        <taxon>Clostridia</taxon>
        <taxon>Christensenellales</taxon>
        <taxon>Christensenellaceae</taxon>
        <taxon>Guopingia</taxon>
    </lineage>
</organism>
<dbReference type="Proteomes" id="UP000617951">
    <property type="component" value="Unassembled WGS sequence"/>
</dbReference>
<dbReference type="PROSITE" id="PS50930">
    <property type="entry name" value="HTH_LYTTR"/>
    <property type="match status" value="1"/>
</dbReference>
<dbReference type="InterPro" id="IPR011006">
    <property type="entry name" value="CheY-like_superfamily"/>
</dbReference>
<evidence type="ECO:0000313" key="7">
    <source>
        <dbReference type="Proteomes" id="UP000617951"/>
    </source>
</evidence>
<dbReference type="SUPFAM" id="SSF52172">
    <property type="entry name" value="CheY-like"/>
    <property type="match status" value="1"/>
</dbReference>
<dbReference type="PANTHER" id="PTHR37299:SF1">
    <property type="entry name" value="STAGE 0 SPORULATION PROTEIN A HOMOLOG"/>
    <property type="match status" value="1"/>
</dbReference>
<evidence type="ECO:0000313" key="6">
    <source>
        <dbReference type="EMBL" id="MBC8538180.1"/>
    </source>
</evidence>
<keyword evidence="7" id="KW-1185">Reference proteome</keyword>
<dbReference type="PROSITE" id="PS50110">
    <property type="entry name" value="RESPONSE_REGULATORY"/>
    <property type="match status" value="1"/>
</dbReference>
<reference evidence="6" key="1">
    <citation type="submission" date="2020-08" db="EMBL/GenBank/DDBJ databases">
        <title>Genome public.</title>
        <authorList>
            <person name="Liu C."/>
            <person name="Sun Q."/>
        </authorList>
    </citation>
    <scope>NUCLEOTIDE SEQUENCE</scope>
    <source>
        <strain evidence="6">NSJ-63</strain>
    </source>
</reference>
<dbReference type="Gene3D" id="2.40.50.1020">
    <property type="entry name" value="LytTr DNA-binding domain"/>
    <property type="match status" value="1"/>
</dbReference>
<sequence>MKIWICDDAPGFLEEYKKLVLQQAEELCLHAEVRTFASGEEILSYARAGHQADVIFLDILMGELNGIDTAMALREMGVENHIVFITSTPDYAIEGYKAKAFRYILKPIRIDTVRTLLEEILEEGREDSLVVPHGKSSLSVQKEDIVYIERINRKTIIHTQNDEVESAIRLDELEKQLDSRFIRCHKSFIVNFKYCVKLKASEMLLKNGVSVSISRPNAQKTKAAFFAYHKKSIVH</sequence>
<accession>A0A926DFW7</accession>
<feature type="domain" description="Response regulatory" evidence="4">
    <location>
        <begin position="2"/>
        <end position="121"/>
    </location>
</feature>
<feature type="modified residue" description="4-aspartylphosphate" evidence="3">
    <location>
        <position position="58"/>
    </location>
</feature>
<dbReference type="EMBL" id="JACRSS010000001">
    <property type="protein sequence ID" value="MBC8538180.1"/>
    <property type="molecule type" value="Genomic_DNA"/>
</dbReference>
<evidence type="ECO:0000256" key="2">
    <source>
        <dbReference type="ARBA" id="ARBA00024867"/>
    </source>
</evidence>
<evidence type="ECO:0000259" key="4">
    <source>
        <dbReference type="PROSITE" id="PS50110"/>
    </source>
</evidence>
<dbReference type="Pfam" id="PF04397">
    <property type="entry name" value="LytTR"/>
    <property type="match status" value="1"/>
</dbReference>
<keyword evidence="3" id="KW-0597">Phosphoprotein</keyword>